<dbReference type="GO" id="GO:0000297">
    <property type="term" value="F:spermine transmembrane transporter activity"/>
    <property type="evidence" value="ECO:0007669"/>
    <property type="project" value="TreeGrafter"/>
</dbReference>
<keyword evidence="3 7" id="KW-0812">Transmembrane</keyword>
<dbReference type="GO" id="GO:0005886">
    <property type="term" value="C:plasma membrane"/>
    <property type="evidence" value="ECO:0007669"/>
    <property type="project" value="TreeGrafter"/>
</dbReference>
<keyword evidence="4 7" id="KW-1133">Transmembrane helix</keyword>
<dbReference type="PANTHER" id="PTHR23502">
    <property type="entry name" value="MAJOR FACILITATOR SUPERFAMILY"/>
    <property type="match status" value="1"/>
</dbReference>
<evidence type="ECO:0000313" key="10">
    <source>
        <dbReference type="Proteomes" id="UP001324427"/>
    </source>
</evidence>
<dbReference type="Proteomes" id="UP001324427">
    <property type="component" value="Unassembled WGS sequence"/>
</dbReference>
<dbReference type="SUPFAM" id="SSF103473">
    <property type="entry name" value="MFS general substrate transporter"/>
    <property type="match status" value="1"/>
</dbReference>
<evidence type="ECO:0000256" key="7">
    <source>
        <dbReference type="SAM" id="Phobius"/>
    </source>
</evidence>
<dbReference type="FunFam" id="1.20.1250.20:FF:000082">
    <property type="entry name" value="MFS multidrug transporter, putative"/>
    <property type="match status" value="1"/>
</dbReference>
<evidence type="ECO:0000259" key="8">
    <source>
        <dbReference type="PROSITE" id="PS50850"/>
    </source>
</evidence>
<dbReference type="AlphaFoldDB" id="A0AAV9J9X2"/>
<evidence type="ECO:0000256" key="1">
    <source>
        <dbReference type="ARBA" id="ARBA00004141"/>
    </source>
</evidence>
<evidence type="ECO:0000256" key="3">
    <source>
        <dbReference type="ARBA" id="ARBA00022692"/>
    </source>
</evidence>
<feature type="transmembrane region" description="Helical" evidence="7">
    <location>
        <begin position="75"/>
        <end position="93"/>
    </location>
</feature>
<feature type="transmembrane region" description="Helical" evidence="7">
    <location>
        <begin position="310"/>
        <end position="328"/>
    </location>
</feature>
<comment type="subcellular location">
    <subcellularLocation>
        <location evidence="1">Membrane</location>
        <topology evidence="1">Multi-pass membrane protein</topology>
    </subcellularLocation>
</comment>
<dbReference type="InterPro" id="IPR036259">
    <property type="entry name" value="MFS_trans_sf"/>
</dbReference>
<dbReference type="PROSITE" id="PS50850">
    <property type="entry name" value="MFS"/>
    <property type="match status" value="1"/>
</dbReference>
<feature type="transmembrane region" description="Helical" evidence="7">
    <location>
        <begin position="38"/>
        <end position="55"/>
    </location>
</feature>
<keyword evidence="5 7" id="KW-0472">Membrane</keyword>
<feature type="transmembrane region" description="Helical" evidence="7">
    <location>
        <begin position="105"/>
        <end position="123"/>
    </location>
</feature>
<protein>
    <recommendedName>
        <fullName evidence="8">Major facilitator superfamily (MFS) profile domain-containing protein</fullName>
    </recommendedName>
</protein>
<feature type="region of interest" description="Disordered" evidence="6">
    <location>
        <begin position="1"/>
        <end position="26"/>
    </location>
</feature>
<feature type="transmembrane region" description="Helical" evidence="7">
    <location>
        <begin position="349"/>
        <end position="369"/>
    </location>
</feature>
<feature type="transmembrane region" description="Helical" evidence="7">
    <location>
        <begin position="265"/>
        <end position="290"/>
    </location>
</feature>
<dbReference type="CDD" id="cd17323">
    <property type="entry name" value="MFS_Tpo1_MDR_like"/>
    <property type="match status" value="1"/>
</dbReference>
<feature type="transmembrane region" description="Helical" evidence="7">
    <location>
        <begin position="420"/>
        <end position="437"/>
    </location>
</feature>
<name>A0AAV9J9X2_9PEZI</name>
<evidence type="ECO:0000313" key="9">
    <source>
        <dbReference type="EMBL" id="KAK4541728.1"/>
    </source>
</evidence>
<dbReference type="GO" id="GO:0015606">
    <property type="term" value="F:spermidine transmembrane transporter activity"/>
    <property type="evidence" value="ECO:0007669"/>
    <property type="project" value="TreeGrafter"/>
</dbReference>
<evidence type="ECO:0000256" key="2">
    <source>
        <dbReference type="ARBA" id="ARBA00008335"/>
    </source>
</evidence>
<gene>
    <name evidence="9" type="ORF">LTR36_007437</name>
</gene>
<sequence length="480" mass="52552">MGAAGDIETAEKPPSSAKDWNGPQDDGNPQNWPLLKKLYHTFIPTSIAFLCPFGSSVYTPGDKQVMAEFGVSREIALLPFVFYLLGLSFGPVLAAPVSETFGRKIVYIAALPVFAAFTIGAGFSNNITALIFCRFFAGLFSSPGLSIGTGTISDIWPPEKRGAPMAAFITSVQMGPALGPCIGGFVVEKRGWRWTQWTILFGLVIVLSSTLGMSETYKVSILKKRAKKLGIEGPPAPERSAIEAAKFFATKTIARPMHMLFTEPIVTLFDVYVAFNFGLLNAFFAAFSWVFENVYGFGVASTGLTYLGQAAGSLVGFAMMLYVYRFVWSKESRRLKRADSNAKMAPEKRLIIAKIGAPLLPISLFWFGWTARPSVHWIVPIIAEAFFSCGNLLIFTCASLYLTDCYGAQYGASAWSSNTFLRYFAAFVFPLFAVQMYEALGPGWATSLLGFVTLALLPIPFAFARYGERIRGRSQYLSGE</sequence>
<feature type="transmembrane region" description="Helical" evidence="7">
    <location>
        <begin position="375"/>
        <end position="400"/>
    </location>
</feature>
<comment type="similarity">
    <text evidence="2">Belongs to the major facilitator superfamily.</text>
</comment>
<dbReference type="Gene3D" id="1.20.1250.20">
    <property type="entry name" value="MFS general substrate transporter like domains"/>
    <property type="match status" value="1"/>
</dbReference>
<feature type="transmembrane region" description="Helical" evidence="7">
    <location>
        <begin position="165"/>
        <end position="187"/>
    </location>
</feature>
<feature type="domain" description="Major facilitator superfamily (MFS) profile" evidence="8">
    <location>
        <begin position="40"/>
        <end position="470"/>
    </location>
</feature>
<dbReference type="EMBL" id="JAVFHQ010000049">
    <property type="protein sequence ID" value="KAK4541728.1"/>
    <property type="molecule type" value="Genomic_DNA"/>
</dbReference>
<comment type="caution">
    <text evidence="9">The sequence shown here is derived from an EMBL/GenBank/DDBJ whole genome shotgun (WGS) entry which is preliminary data.</text>
</comment>
<dbReference type="Pfam" id="PF07690">
    <property type="entry name" value="MFS_1"/>
    <property type="match status" value="1"/>
</dbReference>
<evidence type="ECO:0000256" key="4">
    <source>
        <dbReference type="ARBA" id="ARBA00022989"/>
    </source>
</evidence>
<evidence type="ECO:0000256" key="6">
    <source>
        <dbReference type="SAM" id="MobiDB-lite"/>
    </source>
</evidence>
<evidence type="ECO:0000256" key="5">
    <source>
        <dbReference type="ARBA" id="ARBA00023136"/>
    </source>
</evidence>
<dbReference type="InterPro" id="IPR011701">
    <property type="entry name" value="MFS"/>
</dbReference>
<keyword evidence="10" id="KW-1185">Reference proteome</keyword>
<organism evidence="9 10">
    <name type="scientific">Oleoguttula mirabilis</name>
    <dbReference type="NCBI Taxonomy" id="1507867"/>
    <lineage>
        <taxon>Eukaryota</taxon>
        <taxon>Fungi</taxon>
        <taxon>Dikarya</taxon>
        <taxon>Ascomycota</taxon>
        <taxon>Pezizomycotina</taxon>
        <taxon>Dothideomycetes</taxon>
        <taxon>Dothideomycetidae</taxon>
        <taxon>Mycosphaerellales</taxon>
        <taxon>Teratosphaeriaceae</taxon>
        <taxon>Oleoguttula</taxon>
    </lineage>
</organism>
<dbReference type="PANTHER" id="PTHR23502:SF38">
    <property type="entry name" value="POLYAMINE TRANSPORTER 4"/>
    <property type="match status" value="1"/>
</dbReference>
<accession>A0AAV9J9X2</accession>
<proteinExistence type="inferred from homology"/>
<feature type="transmembrane region" description="Helical" evidence="7">
    <location>
        <begin position="443"/>
        <end position="464"/>
    </location>
</feature>
<reference evidence="9 10" key="1">
    <citation type="submission" date="2021-11" db="EMBL/GenBank/DDBJ databases">
        <title>Black yeast isolated from Biological Soil Crust.</title>
        <authorList>
            <person name="Kurbessoian T."/>
        </authorList>
    </citation>
    <scope>NUCLEOTIDE SEQUENCE [LARGE SCALE GENOMIC DNA]</scope>
    <source>
        <strain evidence="9 10">CCFEE 5522</strain>
    </source>
</reference>
<dbReference type="InterPro" id="IPR020846">
    <property type="entry name" value="MFS_dom"/>
</dbReference>